<evidence type="ECO:0000313" key="17">
    <source>
        <dbReference type="Proteomes" id="UP000293398"/>
    </source>
</evidence>
<comment type="cofactor">
    <cofactor evidence="13">
        <name>Mg(2+)</name>
        <dbReference type="ChEBI" id="CHEBI:18420"/>
    </cofactor>
</comment>
<reference evidence="16 17" key="1">
    <citation type="submission" date="2019-02" db="EMBL/GenBank/DDBJ databases">
        <title>Genomic Encyclopedia of Type Strains, Phase IV (KMG-IV): sequencing the most valuable type-strain genomes for metagenomic binning, comparative biology and taxonomic classification.</title>
        <authorList>
            <person name="Goeker M."/>
        </authorList>
    </citation>
    <scope>NUCLEOTIDE SEQUENCE [LARGE SCALE GENOMIC DNA]</scope>
    <source>
        <strain evidence="16 17">DSM 23814</strain>
    </source>
</reference>
<evidence type="ECO:0000256" key="11">
    <source>
        <dbReference type="ARBA" id="ARBA00049191"/>
    </source>
</evidence>
<name>A0A4Q7VRT7_9BURK</name>
<evidence type="ECO:0000256" key="3">
    <source>
        <dbReference type="ARBA" id="ARBA00008342"/>
    </source>
</evidence>
<evidence type="ECO:0000259" key="15">
    <source>
        <dbReference type="Pfam" id="PF17837"/>
    </source>
</evidence>
<evidence type="ECO:0000256" key="1">
    <source>
        <dbReference type="ARBA" id="ARBA00003937"/>
    </source>
</evidence>
<feature type="binding site" evidence="12">
    <location>
        <position position="122"/>
    </location>
    <ligand>
        <name>CoA</name>
        <dbReference type="ChEBI" id="CHEBI:57287"/>
    </ligand>
</feature>
<evidence type="ECO:0000256" key="12">
    <source>
        <dbReference type="PIRSR" id="PIRSR603542-1"/>
    </source>
</evidence>
<evidence type="ECO:0000256" key="4">
    <source>
        <dbReference type="ARBA" id="ARBA00011503"/>
    </source>
</evidence>
<keyword evidence="17" id="KW-1185">Reference proteome</keyword>
<proteinExistence type="inferred from homology"/>
<dbReference type="RefSeq" id="WP_130303326.1">
    <property type="nucleotide sequence ID" value="NZ_SHKO01000001.1"/>
</dbReference>
<dbReference type="GO" id="GO:0000287">
    <property type="term" value="F:magnesium ion binding"/>
    <property type="evidence" value="ECO:0007669"/>
    <property type="project" value="InterPro"/>
</dbReference>
<evidence type="ECO:0000256" key="6">
    <source>
        <dbReference type="ARBA" id="ARBA00022679"/>
    </source>
</evidence>
<dbReference type="PANTHER" id="PTHR38096">
    <property type="entry name" value="ENTEROBACTIN SYNTHASE COMPONENT D"/>
    <property type="match status" value="1"/>
</dbReference>
<comment type="subunit">
    <text evidence="4">EntB, EntD, EntE, and EntF form a multienzyme complex called enterobactin synthase.</text>
</comment>
<evidence type="ECO:0000256" key="13">
    <source>
        <dbReference type="PIRSR" id="PIRSR603542-2"/>
    </source>
</evidence>
<dbReference type="InterPro" id="IPR003542">
    <property type="entry name" value="Enbac_synth_compD-like"/>
</dbReference>
<gene>
    <name evidence="16" type="ORF">EV681_0805</name>
</gene>
<dbReference type="OrthoDB" id="8210607at2"/>
<dbReference type="PANTHER" id="PTHR38096:SF1">
    <property type="entry name" value="ENTEROBACTIN SYNTHASE COMPONENT D"/>
    <property type="match status" value="1"/>
</dbReference>
<dbReference type="GO" id="GO:0005886">
    <property type="term" value="C:plasma membrane"/>
    <property type="evidence" value="ECO:0007669"/>
    <property type="project" value="TreeGrafter"/>
</dbReference>
<feature type="binding site" evidence="13">
    <location>
        <position position="123"/>
    </location>
    <ligand>
        <name>Mg(2+)</name>
        <dbReference type="ChEBI" id="CHEBI:18420"/>
    </ligand>
</feature>
<dbReference type="Pfam" id="PF17837">
    <property type="entry name" value="4PPT_N"/>
    <property type="match status" value="1"/>
</dbReference>
<comment type="catalytic activity">
    <reaction evidence="11">
        <text>apo-[peptidyl-carrier protein] + CoA = holo-[peptidyl-carrier protein] + adenosine 3',5'-bisphosphate + H(+)</text>
        <dbReference type="Rhea" id="RHEA:46228"/>
        <dbReference type="Rhea" id="RHEA-COMP:11479"/>
        <dbReference type="Rhea" id="RHEA-COMP:11480"/>
        <dbReference type="ChEBI" id="CHEBI:15378"/>
        <dbReference type="ChEBI" id="CHEBI:29999"/>
        <dbReference type="ChEBI" id="CHEBI:57287"/>
        <dbReference type="ChEBI" id="CHEBI:58343"/>
        <dbReference type="ChEBI" id="CHEBI:64479"/>
    </reaction>
</comment>
<feature type="binding site" evidence="12">
    <location>
        <position position="64"/>
    </location>
    <ligand>
        <name>CoA</name>
        <dbReference type="ChEBI" id="CHEBI:57287"/>
    </ligand>
</feature>
<evidence type="ECO:0000256" key="5">
    <source>
        <dbReference type="ARBA" id="ARBA00019087"/>
    </source>
</evidence>
<feature type="binding site" evidence="13">
    <location>
        <position position="124"/>
    </location>
    <ligand>
        <name>Mg(2+)</name>
        <dbReference type="ChEBI" id="CHEBI:18420"/>
    </ligand>
</feature>
<comment type="pathway">
    <text evidence="2">Siderophore biosynthesis; enterobactin biosynthesis.</text>
</comment>
<dbReference type="GO" id="GO:0009366">
    <property type="term" value="C:enterobactin synthetase complex"/>
    <property type="evidence" value="ECO:0007669"/>
    <property type="project" value="InterPro"/>
</dbReference>
<feature type="binding site" evidence="12">
    <location>
        <begin position="100"/>
        <end position="101"/>
    </location>
    <ligand>
        <name>CoA</name>
        <dbReference type="ChEBI" id="CHEBI:57287"/>
    </ligand>
</feature>
<dbReference type="GO" id="GO:0008897">
    <property type="term" value="F:holo-[acyl-carrier-protein] synthase activity"/>
    <property type="evidence" value="ECO:0007669"/>
    <property type="project" value="InterPro"/>
</dbReference>
<dbReference type="Proteomes" id="UP000293398">
    <property type="component" value="Unassembled WGS sequence"/>
</dbReference>
<evidence type="ECO:0000256" key="9">
    <source>
        <dbReference type="ARBA" id="ARBA00031996"/>
    </source>
</evidence>
<feature type="binding site" evidence="12">
    <location>
        <position position="167"/>
    </location>
    <ligand>
        <name>CoA</name>
        <dbReference type="ChEBI" id="CHEBI:57287"/>
    </ligand>
</feature>
<organism evidence="16 17">
    <name type="scientific">Advenella incenata</name>
    <dbReference type="NCBI Taxonomy" id="267800"/>
    <lineage>
        <taxon>Bacteria</taxon>
        <taxon>Pseudomonadati</taxon>
        <taxon>Pseudomonadota</taxon>
        <taxon>Betaproteobacteria</taxon>
        <taxon>Burkholderiales</taxon>
        <taxon>Alcaligenaceae</taxon>
    </lineage>
</organism>
<dbReference type="AlphaFoldDB" id="A0A4Q7VRT7"/>
<feature type="domain" description="4'-phosphopantetheinyl transferase N-terminal" evidence="15">
    <location>
        <begin position="56"/>
        <end position="111"/>
    </location>
</feature>
<comment type="catalytic activity">
    <reaction evidence="10">
        <text>apo-[aryl-carrier protein] + CoA = holo-[aryl-carrier protein] + adenosine 3',5'-bisphosphate + H(+)</text>
        <dbReference type="Rhea" id="RHEA:48404"/>
        <dbReference type="Rhea" id="RHEA-COMP:15903"/>
        <dbReference type="Rhea" id="RHEA-COMP:17557"/>
        <dbReference type="ChEBI" id="CHEBI:15378"/>
        <dbReference type="ChEBI" id="CHEBI:29999"/>
        <dbReference type="ChEBI" id="CHEBI:57287"/>
        <dbReference type="ChEBI" id="CHEBI:58343"/>
        <dbReference type="ChEBI" id="CHEBI:64479"/>
    </reaction>
</comment>
<protein>
    <recommendedName>
        <fullName evidence="5">Enterobactin synthase component D</fullName>
    </recommendedName>
    <alternativeName>
        <fullName evidence="8">4'-phosphopantetheinyl transferase EntD</fullName>
    </alternativeName>
    <alternativeName>
        <fullName evidence="9">Enterochelin synthase D</fullName>
    </alternativeName>
</protein>
<evidence type="ECO:0000256" key="8">
    <source>
        <dbReference type="ARBA" id="ARBA00029894"/>
    </source>
</evidence>
<evidence type="ECO:0000256" key="2">
    <source>
        <dbReference type="ARBA" id="ARBA00004993"/>
    </source>
</evidence>
<keyword evidence="13" id="KW-0460">Magnesium</keyword>
<feature type="binding site" evidence="12">
    <location>
        <position position="171"/>
    </location>
    <ligand>
        <name>CoA</name>
        <dbReference type="ChEBI" id="CHEBI:57287"/>
    </ligand>
</feature>
<dbReference type="GO" id="GO:0009239">
    <property type="term" value="P:enterobactin biosynthetic process"/>
    <property type="evidence" value="ECO:0007669"/>
    <property type="project" value="UniProtKB-UniPathway"/>
</dbReference>
<dbReference type="InterPro" id="IPR041354">
    <property type="entry name" value="4PPT_N"/>
</dbReference>
<dbReference type="Gene3D" id="3.90.470.20">
    <property type="entry name" value="4'-phosphopantetheinyl transferase domain"/>
    <property type="match status" value="1"/>
</dbReference>
<comment type="caution">
    <text evidence="16">The sequence shown here is derived from an EMBL/GenBank/DDBJ whole genome shotgun (WGS) entry which is preliminary data.</text>
</comment>
<keyword evidence="7" id="KW-0259">Enterobactin biosynthesis</keyword>
<dbReference type="UniPathway" id="UPA00017"/>
<comment type="similarity">
    <text evidence="3">Belongs to the P-Pant transferase superfamily. EntD family.</text>
</comment>
<evidence type="ECO:0000256" key="10">
    <source>
        <dbReference type="ARBA" id="ARBA00049176"/>
    </source>
</evidence>
<keyword evidence="6 16" id="KW-0808">Transferase</keyword>
<comment type="function">
    <text evidence="1">Involved in the biosynthesis of the siderophore enterobactin (enterochelin), which is a macrocyclic trimeric lactone of N-(2,3-dihydroxybenzoyl)-serine. The serine trilactone serves as a scaffolding for the three catechol functionalities that provide hexadentate coordination for the tightly ligated iron(2+) atoms. Plays an essential role in the assembly of the enterobactin by catalyzing the transfer of the 4'-phosphopantetheine (Ppant) moiety from coenzyme A to the apo-domains of both EntB (ArCP domain) and EntF (PCP domain) to yield their holo-forms which make them competent for the activation of 2,3-dihydroxybenzoate (DHB) and L-serine, respectively.</text>
</comment>
<accession>A0A4Q7VRT7</accession>
<feature type="binding site" evidence="13">
    <location>
        <position position="122"/>
    </location>
    <ligand>
        <name>Mg(2+)</name>
        <dbReference type="ChEBI" id="CHEBI:18420"/>
    </ligand>
</feature>
<evidence type="ECO:0000256" key="7">
    <source>
        <dbReference type="ARBA" id="ARBA00023191"/>
    </source>
</evidence>
<keyword evidence="13" id="KW-0479">Metal-binding</keyword>
<dbReference type="PRINTS" id="PR01399">
    <property type="entry name" value="ENTSNTHTASED"/>
</dbReference>
<dbReference type="SUPFAM" id="SSF56214">
    <property type="entry name" value="4'-phosphopantetheinyl transferase"/>
    <property type="match status" value="1"/>
</dbReference>
<dbReference type="InterPro" id="IPR037143">
    <property type="entry name" value="4-PPantetheinyl_Trfase_dom_sf"/>
</dbReference>
<dbReference type="InterPro" id="IPR008278">
    <property type="entry name" value="4-PPantetheinyl_Trfase_dom"/>
</dbReference>
<sequence>MENKFIVEISIYRNPILSVNVYGVLCEFNIDYYSDKLFDDFRVVKPAIFYKLSVIRKAEFLAGRIAALCALKNIGIENFPIEIRKNRVPLWPQGIVGSISHTCNRAVSVVSLTSEIKNIGVDIENIMSIENASKVCSYIASRKEYELLMSTNFSFELCSTILFSAKETLFKAIYPVANIFFDFVDVELCSVSSGENLLFLQLNRDINTFYESGMIFVIKFDVLENYVITFTQIS</sequence>
<evidence type="ECO:0000313" key="16">
    <source>
        <dbReference type="EMBL" id="RZT99024.1"/>
    </source>
</evidence>
<dbReference type="EMBL" id="SHKO01000001">
    <property type="protein sequence ID" value="RZT99024.1"/>
    <property type="molecule type" value="Genomic_DNA"/>
</dbReference>
<dbReference type="Pfam" id="PF01648">
    <property type="entry name" value="ACPS"/>
    <property type="match status" value="1"/>
</dbReference>
<feature type="domain" description="4'-phosphopantetheinyl transferase" evidence="14">
    <location>
        <begin position="119"/>
        <end position="230"/>
    </location>
</feature>
<feature type="binding site" evidence="12">
    <location>
        <position position="56"/>
    </location>
    <ligand>
        <name>CoA</name>
        <dbReference type="ChEBI" id="CHEBI:57287"/>
    </ligand>
</feature>
<evidence type="ECO:0000259" key="14">
    <source>
        <dbReference type="Pfam" id="PF01648"/>
    </source>
</evidence>